<evidence type="ECO:0000256" key="5">
    <source>
        <dbReference type="ARBA" id="ARBA00023125"/>
    </source>
</evidence>
<dbReference type="GO" id="GO:0003677">
    <property type="term" value="F:DNA binding"/>
    <property type="evidence" value="ECO:0007669"/>
    <property type="project" value="UniProtKB-KW"/>
</dbReference>
<keyword evidence="5" id="KW-0238">DNA-binding</keyword>
<dbReference type="GO" id="GO:0010468">
    <property type="term" value="P:regulation of gene expression"/>
    <property type="evidence" value="ECO:0007669"/>
    <property type="project" value="UniProtKB-ARBA"/>
</dbReference>
<evidence type="ECO:0000313" key="9">
    <source>
        <dbReference type="EMBL" id="KAJ4778236.1"/>
    </source>
</evidence>
<sequence length="239" mass="26653">MSEIQTTNSDLSRDDDSIVLSEFEIPRLESIKTDRSRSDPASRTTSPKTLTPTPTNPDIFFKTRLCANFSSKGYCGYGDACTFAHGAEELRNMWDARFRVCNMYLKHGRCTYGSNCSYVHAENDREGFCAKVADRKGAGPVPGFYKSNPCFNWKTTGRCSYGSSCRFVHGGEDAKVEAEGGHKIGVLEGSSRSRSIFSFKPIALPSRQKKGSEKLKELKKINGIYGDWPDEICQIDNCF</sequence>
<dbReference type="PANTHER" id="PTHR12547:SF18">
    <property type="entry name" value="PROTEIN TIS11"/>
    <property type="match status" value="1"/>
</dbReference>
<protein>
    <submittedName>
        <fullName evidence="9">KH domain-containing protein / zinc finger (CCCH type) family protein</fullName>
    </submittedName>
</protein>
<reference evidence="9" key="1">
    <citation type="submission" date="2022-08" db="EMBL/GenBank/DDBJ databases">
        <authorList>
            <person name="Marques A."/>
        </authorList>
    </citation>
    <scope>NUCLEOTIDE SEQUENCE</scope>
    <source>
        <strain evidence="9">RhyPub2mFocal</strain>
        <tissue evidence="9">Leaves</tissue>
    </source>
</reference>
<accession>A0AAV8EF80</accession>
<dbReference type="FunFam" id="4.10.1000.10:FF:000003">
    <property type="entry name" value="Zinc finger CCCH domain-containing protein"/>
    <property type="match status" value="1"/>
</dbReference>
<dbReference type="InterPro" id="IPR036855">
    <property type="entry name" value="Znf_CCCH_sf"/>
</dbReference>
<feature type="compositionally biased region" description="Low complexity" evidence="7">
    <location>
        <begin position="44"/>
        <end position="55"/>
    </location>
</feature>
<feature type="compositionally biased region" description="Basic and acidic residues" evidence="7">
    <location>
        <begin position="30"/>
        <end position="40"/>
    </location>
</feature>
<keyword evidence="3 6" id="KW-0863">Zinc-finger</keyword>
<feature type="region of interest" description="Disordered" evidence="7">
    <location>
        <begin position="30"/>
        <end position="55"/>
    </location>
</feature>
<evidence type="ECO:0000256" key="7">
    <source>
        <dbReference type="SAM" id="MobiDB-lite"/>
    </source>
</evidence>
<dbReference type="PROSITE" id="PS50103">
    <property type="entry name" value="ZF_C3H1"/>
    <property type="match status" value="3"/>
</dbReference>
<evidence type="ECO:0000256" key="3">
    <source>
        <dbReference type="ARBA" id="ARBA00022771"/>
    </source>
</evidence>
<keyword evidence="1 6" id="KW-0479">Metal-binding</keyword>
<evidence type="ECO:0000256" key="2">
    <source>
        <dbReference type="ARBA" id="ARBA00022737"/>
    </source>
</evidence>
<name>A0AAV8EF80_9POAL</name>
<feature type="zinc finger region" description="C3H1-type" evidence="6">
    <location>
        <begin position="95"/>
        <end position="123"/>
    </location>
</feature>
<evidence type="ECO:0000313" key="10">
    <source>
        <dbReference type="Proteomes" id="UP001140206"/>
    </source>
</evidence>
<dbReference type="Proteomes" id="UP001140206">
    <property type="component" value="Chromosome 3"/>
</dbReference>
<gene>
    <name evidence="9" type="ORF">LUZ62_062493</name>
</gene>
<proteinExistence type="predicted"/>
<dbReference type="Pfam" id="PF00642">
    <property type="entry name" value="zf-CCCH"/>
    <property type="match status" value="3"/>
</dbReference>
<feature type="zinc finger region" description="C3H1-type" evidence="6">
    <location>
        <begin position="144"/>
        <end position="172"/>
    </location>
</feature>
<feature type="domain" description="C3H1-type" evidence="8">
    <location>
        <begin position="144"/>
        <end position="172"/>
    </location>
</feature>
<keyword evidence="10" id="KW-1185">Reference proteome</keyword>
<dbReference type="GO" id="GO:0008270">
    <property type="term" value="F:zinc ion binding"/>
    <property type="evidence" value="ECO:0007669"/>
    <property type="project" value="UniProtKB-KW"/>
</dbReference>
<dbReference type="PANTHER" id="PTHR12547">
    <property type="entry name" value="CCCH ZINC FINGER/TIS11-RELATED"/>
    <property type="match status" value="1"/>
</dbReference>
<feature type="domain" description="C3H1-type" evidence="8">
    <location>
        <begin position="95"/>
        <end position="123"/>
    </location>
</feature>
<dbReference type="EMBL" id="JAMFTS010000003">
    <property type="protein sequence ID" value="KAJ4778236.1"/>
    <property type="molecule type" value="Genomic_DNA"/>
</dbReference>
<dbReference type="Gene3D" id="4.10.1000.10">
    <property type="entry name" value="Zinc finger, CCCH-type"/>
    <property type="match status" value="2"/>
</dbReference>
<evidence type="ECO:0000256" key="4">
    <source>
        <dbReference type="ARBA" id="ARBA00022833"/>
    </source>
</evidence>
<dbReference type="SUPFAM" id="SSF90229">
    <property type="entry name" value="CCCH zinc finger"/>
    <property type="match status" value="3"/>
</dbReference>
<dbReference type="SMART" id="SM00356">
    <property type="entry name" value="ZnF_C3H1"/>
    <property type="match status" value="3"/>
</dbReference>
<dbReference type="InterPro" id="IPR045877">
    <property type="entry name" value="ZFP36-like"/>
</dbReference>
<dbReference type="InterPro" id="IPR000571">
    <property type="entry name" value="Znf_CCCH"/>
</dbReference>
<evidence type="ECO:0000256" key="1">
    <source>
        <dbReference type="ARBA" id="ARBA00022723"/>
    </source>
</evidence>
<dbReference type="GO" id="GO:0051252">
    <property type="term" value="P:regulation of RNA metabolic process"/>
    <property type="evidence" value="ECO:0007669"/>
    <property type="project" value="UniProtKB-ARBA"/>
</dbReference>
<comment type="caution">
    <text evidence="9">The sequence shown here is derived from an EMBL/GenBank/DDBJ whole genome shotgun (WGS) entry which is preliminary data.</text>
</comment>
<organism evidence="9 10">
    <name type="scientific">Rhynchospora pubera</name>
    <dbReference type="NCBI Taxonomy" id="906938"/>
    <lineage>
        <taxon>Eukaryota</taxon>
        <taxon>Viridiplantae</taxon>
        <taxon>Streptophyta</taxon>
        <taxon>Embryophyta</taxon>
        <taxon>Tracheophyta</taxon>
        <taxon>Spermatophyta</taxon>
        <taxon>Magnoliopsida</taxon>
        <taxon>Liliopsida</taxon>
        <taxon>Poales</taxon>
        <taxon>Cyperaceae</taxon>
        <taxon>Cyperoideae</taxon>
        <taxon>Rhynchosporeae</taxon>
        <taxon>Rhynchospora</taxon>
    </lineage>
</organism>
<dbReference type="GO" id="GO:0003729">
    <property type="term" value="F:mRNA binding"/>
    <property type="evidence" value="ECO:0007669"/>
    <property type="project" value="InterPro"/>
</dbReference>
<feature type="zinc finger region" description="C3H1-type" evidence="6">
    <location>
        <begin position="60"/>
        <end position="88"/>
    </location>
</feature>
<keyword evidence="4 6" id="KW-0862">Zinc</keyword>
<evidence type="ECO:0000256" key="6">
    <source>
        <dbReference type="PROSITE-ProRule" id="PRU00723"/>
    </source>
</evidence>
<dbReference type="AlphaFoldDB" id="A0AAV8EF80"/>
<evidence type="ECO:0000259" key="8">
    <source>
        <dbReference type="PROSITE" id="PS50103"/>
    </source>
</evidence>
<keyword evidence="2" id="KW-0677">Repeat</keyword>
<feature type="domain" description="C3H1-type" evidence="8">
    <location>
        <begin position="60"/>
        <end position="88"/>
    </location>
</feature>